<reference evidence="2" key="1">
    <citation type="submission" date="2006-10" db="EMBL/GenBank/DDBJ databases">
        <authorList>
            <person name="Amadeo P."/>
            <person name="Zhao Q."/>
            <person name="Wortman J."/>
            <person name="Fraser-Liggett C."/>
            <person name="Carlton J."/>
        </authorList>
    </citation>
    <scope>NUCLEOTIDE SEQUENCE</scope>
    <source>
        <strain evidence="2">G3</strain>
    </source>
</reference>
<dbReference type="Proteomes" id="UP000001542">
    <property type="component" value="Unassembled WGS sequence"/>
</dbReference>
<organism evidence="2 3">
    <name type="scientific">Trichomonas vaginalis (strain ATCC PRA-98 / G3)</name>
    <dbReference type="NCBI Taxonomy" id="412133"/>
    <lineage>
        <taxon>Eukaryota</taxon>
        <taxon>Metamonada</taxon>
        <taxon>Parabasalia</taxon>
        <taxon>Trichomonadida</taxon>
        <taxon>Trichomonadidae</taxon>
        <taxon>Trichomonas</taxon>
    </lineage>
</organism>
<dbReference type="InParanoid" id="A2F812"/>
<feature type="region of interest" description="Disordered" evidence="1">
    <location>
        <begin position="1"/>
        <end position="54"/>
    </location>
</feature>
<feature type="compositionally biased region" description="Basic and acidic residues" evidence="1">
    <location>
        <begin position="25"/>
        <end position="36"/>
    </location>
</feature>
<dbReference type="RefSeq" id="XP_001311874.1">
    <property type="nucleotide sequence ID" value="XM_001311873.1"/>
</dbReference>
<proteinExistence type="predicted"/>
<dbReference type="EMBL" id="DS113656">
    <property type="protein sequence ID" value="EAX98944.1"/>
    <property type="molecule type" value="Genomic_DNA"/>
</dbReference>
<evidence type="ECO:0000313" key="3">
    <source>
        <dbReference type="Proteomes" id="UP000001542"/>
    </source>
</evidence>
<dbReference type="VEuPathDB" id="TrichDB:TVAG_321040"/>
<dbReference type="AlphaFoldDB" id="A2F812"/>
<dbReference type="VEuPathDB" id="TrichDB:TVAGG3_0383970"/>
<sequence length="168" mass="19431">MFPNDQFNRGYQHDRMTRFASNVDRPIESRPRRDFPMRSQSTRIEPSSPREIPMQRKTSTIPPIVNFDLSQRESNIECEILPTDVSIDDDDPLKKIIQMQNAISEKFINTIESSCKVITAATEIINEMPKFSKPYQNAQHTGNDLESRIQYVQSIEDGADLNLEEILK</sequence>
<protein>
    <submittedName>
        <fullName evidence="2">Uncharacterized protein</fullName>
    </submittedName>
</protein>
<dbReference type="KEGG" id="tva:4756746"/>
<reference evidence="2" key="2">
    <citation type="journal article" date="2007" name="Science">
        <title>Draft genome sequence of the sexually transmitted pathogen Trichomonas vaginalis.</title>
        <authorList>
            <person name="Carlton J.M."/>
            <person name="Hirt R.P."/>
            <person name="Silva J.C."/>
            <person name="Delcher A.L."/>
            <person name="Schatz M."/>
            <person name="Zhao Q."/>
            <person name="Wortman J.R."/>
            <person name="Bidwell S.L."/>
            <person name="Alsmark U.C.M."/>
            <person name="Besteiro S."/>
            <person name="Sicheritz-Ponten T."/>
            <person name="Noel C.J."/>
            <person name="Dacks J.B."/>
            <person name="Foster P.G."/>
            <person name="Simillion C."/>
            <person name="Van de Peer Y."/>
            <person name="Miranda-Saavedra D."/>
            <person name="Barton G.J."/>
            <person name="Westrop G.D."/>
            <person name="Mueller S."/>
            <person name="Dessi D."/>
            <person name="Fiori P.L."/>
            <person name="Ren Q."/>
            <person name="Paulsen I."/>
            <person name="Zhang H."/>
            <person name="Bastida-Corcuera F.D."/>
            <person name="Simoes-Barbosa A."/>
            <person name="Brown M.T."/>
            <person name="Hayes R.D."/>
            <person name="Mukherjee M."/>
            <person name="Okumura C.Y."/>
            <person name="Schneider R."/>
            <person name="Smith A.J."/>
            <person name="Vanacova S."/>
            <person name="Villalvazo M."/>
            <person name="Haas B.J."/>
            <person name="Pertea M."/>
            <person name="Feldblyum T.V."/>
            <person name="Utterback T.R."/>
            <person name="Shu C.L."/>
            <person name="Osoegawa K."/>
            <person name="de Jong P.J."/>
            <person name="Hrdy I."/>
            <person name="Horvathova L."/>
            <person name="Zubacova Z."/>
            <person name="Dolezal P."/>
            <person name="Malik S.B."/>
            <person name="Logsdon J.M. Jr."/>
            <person name="Henze K."/>
            <person name="Gupta A."/>
            <person name="Wang C.C."/>
            <person name="Dunne R.L."/>
            <person name="Upcroft J.A."/>
            <person name="Upcroft P."/>
            <person name="White O."/>
            <person name="Salzberg S.L."/>
            <person name="Tang P."/>
            <person name="Chiu C.-H."/>
            <person name="Lee Y.-S."/>
            <person name="Embley T.M."/>
            <person name="Coombs G.H."/>
            <person name="Mottram J.C."/>
            <person name="Tachezy J."/>
            <person name="Fraser-Liggett C.M."/>
            <person name="Johnson P.J."/>
        </authorList>
    </citation>
    <scope>NUCLEOTIDE SEQUENCE [LARGE SCALE GENOMIC DNA]</scope>
    <source>
        <strain evidence="2">G3</strain>
    </source>
</reference>
<gene>
    <name evidence="2" type="ORF">TVAG_321040</name>
</gene>
<name>A2F812_TRIV3</name>
<accession>A2F812</accession>
<keyword evidence="3" id="KW-1185">Reference proteome</keyword>
<evidence type="ECO:0000256" key="1">
    <source>
        <dbReference type="SAM" id="MobiDB-lite"/>
    </source>
</evidence>
<evidence type="ECO:0000313" key="2">
    <source>
        <dbReference type="EMBL" id="EAX98944.1"/>
    </source>
</evidence>